<evidence type="ECO:0000256" key="2">
    <source>
        <dbReference type="ARBA" id="ARBA00022840"/>
    </source>
</evidence>
<protein>
    <recommendedName>
        <fullName evidence="3">HTH luxR-type domain-containing protein</fullName>
    </recommendedName>
</protein>
<dbReference type="GO" id="GO:0005524">
    <property type="term" value="F:ATP binding"/>
    <property type="evidence" value="ECO:0007669"/>
    <property type="project" value="UniProtKB-KW"/>
</dbReference>
<keyword evidence="2" id="KW-0067">ATP-binding</keyword>
<dbReference type="SMART" id="SM00421">
    <property type="entry name" value="HTH_LUXR"/>
    <property type="match status" value="1"/>
</dbReference>
<name>A0A4R4YDM4_9PSEU</name>
<evidence type="ECO:0000313" key="5">
    <source>
        <dbReference type="Proteomes" id="UP000294947"/>
    </source>
</evidence>
<dbReference type="Proteomes" id="UP000294947">
    <property type="component" value="Unassembled WGS sequence"/>
</dbReference>
<dbReference type="Gene3D" id="1.10.10.10">
    <property type="entry name" value="Winged helix-like DNA-binding domain superfamily/Winged helix DNA-binding domain"/>
    <property type="match status" value="1"/>
</dbReference>
<dbReference type="InterPro" id="IPR016032">
    <property type="entry name" value="Sig_transdc_resp-reg_C-effctor"/>
</dbReference>
<proteinExistence type="predicted"/>
<feature type="domain" description="HTH luxR-type" evidence="3">
    <location>
        <begin position="829"/>
        <end position="886"/>
    </location>
</feature>
<dbReference type="EMBL" id="SMKW01000050">
    <property type="protein sequence ID" value="TDD42200.1"/>
    <property type="molecule type" value="Genomic_DNA"/>
</dbReference>
<dbReference type="SUPFAM" id="SSF46894">
    <property type="entry name" value="C-terminal effector domain of the bipartite response regulators"/>
    <property type="match status" value="1"/>
</dbReference>
<dbReference type="PANTHER" id="PTHR16305">
    <property type="entry name" value="TESTICULAR SOLUBLE ADENYLYL CYCLASE"/>
    <property type="match status" value="1"/>
</dbReference>
<dbReference type="AlphaFoldDB" id="A0A4R4YDM4"/>
<dbReference type="Pfam" id="PF13191">
    <property type="entry name" value="AAA_16"/>
    <property type="match status" value="1"/>
</dbReference>
<organism evidence="4 5">
    <name type="scientific">Saccharopolyspora elongata</name>
    <dbReference type="NCBI Taxonomy" id="2530387"/>
    <lineage>
        <taxon>Bacteria</taxon>
        <taxon>Bacillati</taxon>
        <taxon>Actinomycetota</taxon>
        <taxon>Actinomycetes</taxon>
        <taxon>Pseudonocardiales</taxon>
        <taxon>Pseudonocardiaceae</taxon>
        <taxon>Saccharopolyspora</taxon>
    </lineage>
</organism>
<reference evidence="4 5" key="1">
    <citation type="submission" date="2019-03" db="EMBL/GenBank/DDBJ databases">
        <title>Draft genome sequences of novel Actinobacteria.</title>
        <authorList>
            <person name="Sahin N."/>
            <person name="Ay H."/>
            <person name="Saygin H."/>
        </authorList>
    </citation>
    <scope>NUCLEOTIDE SEQUENCE [LARGE SCALE GENOMIC DNA]</scope>
    <source>
        <strain evidence="4 5">7K502</strain>
    </source>
</reference>
<evidence type="ECO:0000313" key="4">
    <source>
        <dbReference type="EMBL" id="TDD42200.1"/>
    </source>
</evidence>
<dbReference type="InterPro" id="IPR027417">
    <property type="entry name" value="P-loop_NTPase"/>
</dbReference>
<dbReference type="InterPro" id="IPR041664">
    <property type="entry name" value="AAA_16"/>
</dbReference>
<dbReference type="GO" id="GO:0004016">
    <property type="term" value="F:adenylate cyclase activity"/>
    <property type="evidence" value="ECO:0007669"/>
    <property type="project" value="TreeGrafter"/>
</dbReference>
<sequence length="900" mass="97603">MTDERPSLVGRDDLVRDVLDVIADDSVPVMALLGTAGIGSSALLEALSARGRPARLVRLRLAEGDRLTTFCAAHRLLASVASAHSGAVASSVMTALAKSGGRTAGQATERRLAVAMSMVLRRLAPLVILVDDAHWADDGSAELLPILAEHLAGAECTIVTAMRRDHARDARSQALDRMLRRGLARSRSIRPFTAQQSAAALARVLGAVPDASVVTALHDASRGNPALLLASAAACRQTGAIRFVDRHAVLRRGSSVPPVSIDAVPGLRTTDGFRWRVIKCMATYESLGADAVELTGRALSASTDRVLEALADLEADRTLRRPRTADHERPSWRFSLPAAREAVRAAVGPFERRLLASSAVNALRTGDVPQRNDGVLADLLVEAGTLADPARSIGELLSHATDESFDDDPRVMRWLAAAASLAPTRQQRAAVLAEHCAACFRHGRMAEAERSARTVFESGPPPLPEPQWILLALHRVLALASCGEKSELQRIIDLSVDWLPPDRRHRWLIRAIALCLLNRWAEAGSELRRYRSQWTEVVPSAAWWGRSFDFTATILCGAERDRAVPPHHSSLLALVESTPARKANEPTDSAGCRLSDADRFQVQWSAGNWDQAMRIARNGIGGEPGADPVGRLFLHHGAIQVLTAQGWVGRARNLVAEARCGQLEHVLDHAEATVVRLLGDGDSAYDLLRSGLHRAEAEAIVFGTETLLADMAYHQARHDEHEQAERSLRRLARVADELGTDKARLELLVARATVLGDPRSAEAAIALARERSSPFERAVAFSRIAQTGLRTQELFLDAYCLLGQLGALLWRARLRRHMQDHDVSVPGRSETLRENEQLLAVLVTEGLSNRQLAAVFGTSEKSVAARLSRMFTRSGFRSRVELAAAMLTGDFPTGSGNGSR</sequence>
<dbReference type="InterPro" id="IPR036388">
    <property type="entry name" value="WH-like_DNA-bd_sf"/>
</dbReference>
<dbReference type="GO" id="GO:0005737">
    <property type="term" value="C:cytoplasm"/>
    <property type="evidence" value="ECO:0007669"/>
    <property type="project" value="TreeGrafter"/>
</dbReference>
<dbReference type="Gene3D" id="3.40.50.300">
    <property type="entry name" value="P-loop containing nucleotide triphosphate hydrolases"/>
    <property type="match status" value="1"/>
</dbReference>
<evidence type="ECO:0000256" key="1">
    <source>
        <dbReference type="ARBA" id="ARBA00022741"/>
    </source>
</evidence>
<keyword evidence="1" id="KW-0547">Nucleotide-binding</keyword>
<evidence type="ECO:0000259" key="3">
    <source>
        <dbReference type="SMART" id="SM00421"/>
    </source>
</evidence>
<accession>A0A4R4YDM4</accession>
<dbReference type="GO" id="GO:0006355">
    <property type="term" value="P:regulation of DNA-templated transcription"/>
    <property type="evidence" value="ECO:0007669"/>
    <property type="project" value="InterPro"/>
</dbReference>
<dbReference type="SUPFAM" id="SSF52540">
    <property type="entry name" value="P-loop containing nucleoside triphosphate hydrolases"/>
    <property type="match status" value="1"/>
</dbReference>
<dbReference type="OrthoDB" id="3333376at2"/>
<dbReference type="GO" id="GO:0003677">
    <property type="term" value="F:DNA binding"/>
    <property type="evidence" value="ECO:0007669"/>
    <property type="project" value="InterPro"/>
</dbReference>
<dbReference type="PANTHER" id="PTHR16305:SF28">
    <property type="entry name" value="GUANYLATE CYCLASE DOMAIN-CONTAINING PROTEIN"/>
    <property type="match status" value="1"/>
</dbReference>
<dbReference type="InterPro" id="IPR000792">
    <property type="entry name" value="Tscrpt_reg_LuxR_C"/>
</dbReference>
<gene>
    <name evidence="4" type="ORF">E1288_30190</name>
</gene>
<keyword evidence="5" id="KW-1185">Reference proteome</keyword>
<comment type="caution">
    <text evidence="4">The sequence shown here is derived from an EMBL/GenBank/DDBJ whole genome shotgun (WGS) entry which is preliminary data.</text>
</comment>
<dbReference type="RefSeq" id="WP_132491083.1">
    <property type="nucleotide sequence ID" value="NZ_SMKW01000050.1"/>
</dbReference>